<accession>Z9JHU8</accession>
<dbReference type="AlphaFoldDB" id="Z9JHU8"/>
<evidence type="ECO:0000313" key="1">
    <source>
        <dbReference type="EMBL" id="EWS77965.1"/>
    </source>
</evidence>
<reference evidence="1 2" key="1">
    <citation type="journal article" date="2014" name="Genome Announc.">
        <title>Draft Genome Sequence of Xylella fastidiosa Pear Leaf Scorch Strain in Taiwan.</title>
        <authorList>
            <person name="Su C.C."/>
            <person name="Deng W.L."/>
            <person name="Jan F.J."/>
            <person name="Chang C.J."/>
            <person name="Huang H."/>
            <person name="Chen J."/>
        </authorList>
    </citation>
    <scope>NUCLEOTIDE SEQUENCE [LARGE SCALE GENOMIC DNA]</scope>
    <source>
        <strain evidence="1 2">PLS229</strain>
    </source>
</reference>
<name>Z9JHU8_9GAMM</name>
<sequence>MADLTQVMRKSSVARNILPAFQHRQRNAIIAAPWPCHVQ</sequence>
<evidence type="ECO:0000313" key="2">
    <source>
        <dbReference type="Proteomes" id="UP000020406"/>
    </source>
</evidence>
<dbReference type="PATRIC" id="fig|1444770.3.peg.1987"/>
<gene>
    <name evidence="1" type="ORF">AF72_08395</name>
</gene>
<proteinExistence type="predicted"/>
<organism evidence="1 2">
    <name type="scientific">Xylella taiwanensis</name>
    <dbReference type="NCBI Taxonomy" id="1444770"/>
    <lineage>
        <taxon>Bacteria</taxon>
        <taxon>Pseudomonadati</taxon>
        <taxon>Pseudomonadota</taxon>
        <taxon>Gammaproteobacteria</taxon>
        <taxon>Lysobacterales</taxon>
        <taxon>Lysobacteraceae</taxon>
        <taxon>Xylella</taxon>
    </lineage>
</organism>
<protein>
    <submittedName>
        <fullName evidence="1">Uncharacterized protein</fullName>
    </submittedName>
</protein>
<comment type="caution">
    <text evidence="1">The sequence shown here is derived from an EMBL/GenBank/DDBJ whole genome shotgun (WGS) entry which is preliminary data.</text>
</comment>
<dbReference type="EMBL" id="JDSQ01000012">
    <property type="protein sequence ID" value="EWS77965.1"/>
    <property type="molecule type" value="Genomic_DNA"/>
</dbReference>
<dbReference type="STRING" id="1444770.AF72_08395"/>
<dbReference type="Proteomes" id="UP000020406">
    <property type="component" value="Unassembled WGS sequence"/>
</dbReference>